<evidence type="ECO:0000313" key="2">
    <source>
        <dbReference type="Proteomes" id="UP000829398"/>
    </source>
</evidence>
<keyword evidence="2" id="KW-1185">Reference proteome</keyword>
<comment type="caution">
    <text evidence="1">The sequence shown here is derived from an EMBL/GenBank/DDBJ whole genome shotgun (WGS) entry which is preliminary data.</text>
</comment>
<reference evidence="2" key="1">
    <citation type="journal article" date="2023" name="Hortic. Res.">
        <title>A chromosome-level phased genome enabling allele-level studies in sweet orange: a case study on citrus Huanglongbing tolerance.</title>
        <authorList>
            <person name="Wu B."/>
            <person name="Yu Q."/>
            <person name="Deng Z."/>
            <person name="Duan Y."/>
            <person name="Luo F."/>
            <person name="Gmitter F. Jr."/>
        </authorList>
    </citation>
    <scope>NUCLEOTIDE SEQUENCE [LARGE SCALE GENOMIC DNA]</scope>
    <source>
        <strain evidence="2">cv. Valencia</strain>
    </source>
</reference>
<accession>A0ACB8JK51</accession>
<dbReference type="Proteomes" id="UP000829398">
    <property type="component" value="Chromosome 7"/>
</dbReference>
<sequence length="352" mass="40127">MALKNLFLIILFLITSLVANASAMNKPASYNLKEGLQASGGPGGQFNECLKAYQELNKCLAVIYQFFFTGMTNVGPCCGAIENVTRKCAWPSTLPWFGYTPQQSNILLSYCICFYIICESQAITVTRVEKEQSRLHIPTIDRFYGEPPPFFVVVQGPPQSRVKNSLLDNSCVKNSLHDCCCVKNTLLDSSRMELKIKESEYFKAKILNRSSLEAVKDIKDRLSEAQKNIFRRLDCSPSYEPETENNDDDYRIVDEFLDRNCAITTKELRTKFLRAKSNDDMKMVKLAVHCFVESVLLGKENRNHINETNVLLVDNFTEFNEFPWGRISFKMTIGSLRKSVVERVAKPKIIWA</sequence>
<protein>
    <submittedName>
        <fullName evidence="1">Prolamin like domain-containing protein</fullName>
    </submittedName>
</protein>
<name>A0ACB8JK51_CITSI</name>
<dbReference type="EMBL" id="CM039176">
    <property type="protein sequence ID" value="KAH9717936.1"/>
    <property type="molecule type" value="Genomic_DNA"/>
</dbReference>
<organism evidence="1 2">
    <name type="scientific">Citrus sinensis</name>
    <name type="common">Sweet orange</name>
    <name type="synonym">Citrus aurantium var. sinensis</name>
    <dbReference type="NCBI Taxonomy" id="2711"/>
    <lineage>
        <taxon>Eukaryota</taxon>
        <taxon>Viridiplantae</taxon>
        <taxon>Streptophyta</taxon>
        <taxon>Embryophyta</taxon>
        <taxon>Tracheophyta</taxon>
        <taxon>Spermatophyta</taxon>
        <taxon>Magnoliopsida</taxon>
        <taxon>eudicotyledons</taxon>
        <taxon>Gunneridae</taxon>
        <taxon>Pentapetalae</taxon>
        <taxon>rosids</taxon>
        <taxon>malvids</taxon>
        <taxon>Sapindales</taxon>
        <taxon>Rutaceae</taxon>
        <taxon>Aurantioideae</taxon>
        <taxon>Citrus</taxon>
    </lineage>
</organism>
<evidence type="ECO:0000313" key="1">
    <source>
        <dbReference type="EMBL" id="KAH9717936.1"/>
    </source>
</evidence>
<gene>
    <name evidence="1" type="ORF">KPL71_022028</name>
</gene>
<proteinExistence type="predicted"/>